<keyword evidence="2 3" id="KW-0175">Coiled coil</keyword>
<evidence type="ECO:0000256" key="1">
    <source>
        <dbReference type="ARBA" id="ARBA00004196"/>
    </source>
</evidence>
<keyword evidence="4" id="KW-0732">Signal</keyword>
<gene>
    <name evidence="5" type="ORF">GCM10017161_37100</name>
</gene>
<evidence type="ECO:0000313" key="5">
    <source>
        <dbReference type="EMBL" id="GHG04211.1"/>
    </source>
</evidence>
<dbReference type="Proteomes" id="UP000623842">
    <property type="component" value="Unassembled WGS sequence"/>
</dbReference>
<comment type="subcellular location">
    <subcellularLocation>
        <location evidence="1">Cell envelope</location>
    </subcellularLocation>
</comment>
<dbReference type="PANTHER" id="PTHR32347">
    <property type="entry name" value="EFFLUX SYSTEM COMPONENT YKNX-RELATED"/>
    <property type="match status" value="1"/>
</dbReference>
<evidence type="ECO:0008006" key="7">
    <source>
        <dbReference type="Google" id="ProtNLM"/>
    </source>
</evidence>
<dbReference type="RefSeq" id="WP_189773784.1">
    <property type="nucleotide sequence ID" value="NZ_BNCK01000010.1"/>
</dbReference>
<keyword evidence="6" id="KW-1185">Reference proteome</keyword>
<name>A0A919BQ53_9GAMM</name>
<comment type="caution">
    <text evidence="5">The sequence shown here is derived from an EMBL/GenBank/DDBJ whole genome shotgun (WGS) entry which is preliminary data.</text>
</comment>
<feature type="signal peptide" evidence="4">
    <location>
        <begin position="1"/>
        <end position="18"/>
    </location>
</feature>
<dbReference type="AlphaFoldDB" id="A0A919BQ53"/>
<evidence type="ECO:0000256" key="4">
    <source>
        <dbReference type="SAM" id="SignalP"/>
    </source>
</evidence>
<feature type="coiled-coil region" evidence="3">
    <location>
        <begin position="86"/>
        <end position="125"/>
    </location>
</feature>
<dbReference type="GO" id="GO:0030313">
    <property type="term" value="C:cell envelope"/>
    <property type="evidence" value="ECO:0007669"/>
    <property type="project" value="UniProtKB-SubCell"/>
</dbReference>
<dbReference type="SUPFAM" id="SSF111369">
    <property type="entry name" value="HlyD-like secretion proteins"/>
    <property type="match status" value="1"/>
</dbReference>
<proteinExistence type="predicted"/>
<accession>A0A919BQ53</accession>
<dbReference type="Gene3D" id="2.40.30.170">
    <property type="match status" value="1"/>
</dbReference>
<reference evidence="5" key="1">
    <citation type="journal article" date="2014" name="Int. J. Syst. Evol. Microbiol.">
        <title>Complete genome sequence of Corynebacterium casei LMG S-19264T (=DSM 44701T), isolated from a smear-ripened cheese.</title>
        <authorList>
            <consortium name="US DOE Joint Genome Institute (JGI-PGF)"/>
            <person name="Walter F."/>
            <person name="Albersmeier A."/>
            <person name="Kalinowski J."/>
            <person name="Ruckert C."/>
        </authorList>
    </citation>
    <scope>NUCLEOTIDE SEQUENCE</scope>
    <source>
        <strain evidence="5">KCTC 42731</strain>
    </source>
</reference>
<sequence length="335" mass="37634">MIRTLIVLTLLLQLSACGDEPVAVVPTVAEQTAISASGELESKTSSLIAPPSVGHMWQYQIKTMVPENTKVKVGQVVVTFDDKQISDRLIDEQGKLQRAKKELENKEHKEQAKEQELILALAETQMEYDKSKRRIEIVDNSKSDNDRRKAQIDFTIAKADLAMAKKRLAYHRENSQMNLKRIKGKVERLTSRVNAFLSDKEKLKVKAPIDGMVIYRANWEGERPAVGESVQFGQPVIEIAVVEQMQVLAQVAEPDSGKLQVGQKVKVFLDTANEIAYSGRIAQMGRVFRDKSYQDRTRVIDATISLDNIDLKVMRPGMSARVEIDITTDELREGA</sequence>
<evidence type="ECO:0000313" key="6">
    <source>
        <dbReference type="Proteomes" id="UP000623842"/>
    </source>
</evidence>
<feature type="chain" id="PRO_5037664348" description="HlyD family efflux transporter periplasmic adaptor subunit" evidence="4">
    <location>
        <begin position="19"/>
        <end position="335"/>
    </location>
</feature>
<evidence type="ECO:0000256" key="2">
    <source>
        <dbReference type="ARBA" id="ARBA00023054"/>
    </source>
</evidence>
<organism evidence="5 6">
    <name type="scientific">Thalassotalea marina</name>
    <dbReference type="NCBI Taxonomy" id="1673741"/>
    <lineage>
        <taxon>Bacteria</taxon>
        <taxon>Pseudomonadati</taxon>
        <taxon>Pseudomonadota</taxon>
        <taxon>Gammaproteobacteria</taxon>
        <taxon>Alteromonadales</taxon>
        <taxon>Colwelliaceae</taxon>
        <taxon>Thalassotalea</taxon>
    </lineage>
</organism>
<evidence type="ECO:0000256" key="3">
    <source>
        <dbReference type="SAM" id="Coils"/>
    </source>
</evidence>
<dbReference type="EMBL" id="BNCK01000010">
    <property type="protein sequence ID" value="GHG04211.1"/>
    <property type="molecule type" value="Genomic_DNA"/>
</dbReference>
<reference evidence="5" key="2">
    <citation type="submission" date="2020-09" db="EMBL/GenBank/DDBJ databases">
        <authorList>
            <person name="Sun Q."/>
            <person name="Kim S."/>
        </authorList>
    </citation>
    <scope>NUCLEOTIDE SEQUENCE</scope>
    <source>
        <strain evidence="5">KCTC 42731</strain>
    </source>
</reference>
<protein>
    <recommendedName>
        <fullName evidence="7">HlyD family efflux transporter periplasmic adaptor subunit</fullName>
    </recommendedName>
</protein>
<dbReference type="InterPro" id="IPR050465">
    <property type="entry name" value="UPF0194_transport"/>
</dbReference>
<dbReference type="PANTHER" id="PTHR32347:SF23">
    <property type="entry name" value="BLL5650 PROTEIN"/>
    <property type="match status" value="1"/>
</dbReference>